<accession>A0ABY5J258</accession>
<dbReference type="Proteomes" id="UP001059576">
    <property type="component" value="Chromosome"/>
</dbReference>
<dbReference type="EMBL" id="CP101808">
    <property type="protein sequence ID" value="UUD36858.1"/>
    <property type="molecule type" value="Genomic_DNA"/>
</dbReference>
<proteinExistence type="predicted"/>
<gene>
    <name evidence="1" type="ORF">NPA09_03090</name>
</gene>
<evidence type="ECO:0000313" key="1">
    <source>
        <dbReference type="EMBL" id="UUD36858.1"/>
    </source>
</evidence>
<sequence length="330" mass="39156">MSHTMRISVTLTDYDKNEISLICQDAIKKIKNLNIDKNKGIEKFLNTKILELSKIEQTKDQKLTINSNEDASFVLQKYKDELIKKITNFISTITNSDLYSNFEYSNKSFSINEWIDKYGLLVSDALEIIKNKQLLINDENIGTIIDEILNKKCASEFREKILFEINKKIENKFSGLPDLKFYFKNKVLSLKTYQELNDFNIFIGSKEFSYKKMKELEKVVAEGLSKIRGYYLVKERKIERKIDESGQMYFVYHFKNQKNESFDLKISEELKIEYKIGDYKEHCCEETSKKLWEFLEKRNIQIRQKQIIREFSNAKPLYKSISKINTKEKK</sequence>
<protein>
    <submittedName>
        <fullName evidence="1">Uncharacterized protein</fullName>
    </submittedName>
</protein>
<dbReference type="RefSeq" id="WP_129722956.1">
    <property type="nucleotide sequence ID" value="NZ_CP101808.1"/>
</dbReference>
<name>A0ABY5J258_9BACT</name>
<evidence type="ECO:0000313" key="2">
    <source>
        <dbReference type="Proteomes" id="UP001059576"/>
    </source>
</evidence>
<organism evidence="1 2">
    <name type="scientific">Mycoplasmopsis equigenitalium</name>
    <dbReference type="NCBI Taxonomy" id="114883"/>
    <lineage>
        <taxon>Bacteria</taxon>
        <taxon>Bacillati</taxon>
        <taxon>Mycoplasmatota</taxon>
        <taxon>Mycoplasmoidales</taxon>
        <taxon>Metamycoplasmataceae</taxon>
        <taxon>Mycoplasmopsis</taxon>
    </lineage>
</organism>
<keyword evidence="2" id="KW-1185">Reference proteome</keyword>
<reference evidence="1" key="1">
    <citation type="submission" date="2022-07" db="EMBL/GenBank/DDBJ databases">
        <title>Complete genome of Mycoplasma equigenitalium type strain T37.</title>
        <authorList>
            <person name="Spergser J."/>
        </authorList>
    </citation>
    <scope>NUCLEOTIDE SEQUENCE</scope>
    <source>
        <strain evidence="1">T37</strain>
    </source>
</reference>